<name>A0ABR3V046_9PEZI</name>
<evidence type="ECO:0000313" key="1">
    <source>
        <dbReference type="EMBL" id="KAL1835205.1"/>
    </source>
</evidence>
<organism evidence="1 2">
    <name type="scientific">Phialemonium thermophilum</name>
    <dbReference type="NCBI Taxonomy" id="223376"/>
    <lineage>
        <taxon>Eukaryota</taxon>
        <taxon>Fungi</taxon>
        <taxon>Dikarya</taxon>
        <taxon>Ascomycota</taxon>
        <taxon>Pezizomycotina</taxon>
        <taxon>Sordariomycetes</taxon>
        <taxon>Sordariomycetidae</taxon>
        <taxon>Cephalothecales</taxon>
        <taxon>Cephalothecaceae</taxon>
        <taxon>Phialemonium</taxon>
    </lineage>
</organism>
<dbReference type="EMBL" id="JAZHXJ010003387">
    <property type="protein sequence ID" value="KAL1835205.1"/>
    <property type="molecule type" value="Genomic_DNA"/>
</dbReference>
<proteinExistence type="predicted"/>
<gene>
    <name evidence="1" type="ORF">VTK73DRAFT_6014</name>
</gene>
<keyword evidence="2" id="KW-1185">Reference proteome</keyword>
<comment type="caution">
    <text evidence="1">The sequence shown here is derived from an EMBL/GenBank/DDBJ whole genome shotgun (WGS) entry which is preliminary data.</text>
</comment>
<dbReference type="Proteomes" id="UP001586593">
    <property type="component" value="Unassembled WGS sequence"/>
</dbReference>
<evidence type="ECO:0000313" key="2">
    <source>
        <dbReference type="Proteomes" id="UP001586593"/>
    </source>
</evidence>
<protein>
    <submittedName>
        <fullName evidence="1">Uncharacterized protein</fullName>
    </submittedName>
</protein>
<accession>A0ABR3V046</accession>
<sequence>MPVDFPVGPSWYPTCSSRRDRIYPDTDSVKPHLSSRLPSYRIQARFPAPASPPPCPLSPQSIPISRRRILSLSRAPGYRSRQNQIKTTDGIEKDARQEGGNRLAWQCAPAEDSPPRVRITAVRQAGSLGGERYPYIHSGTPQ</sequence>
<reference evidence="1 2" key="1">
    <citation type="journal article" date="2024" name="Commun. Biol.">
        <title>Comparative genomic analysis of thermophilic fungi reveals convergent evolutionary adaptations and gene losses.</title>
        <authorList>
            <person name="Steindorff A.S."/>
            <person name="Aguilar-Pontes M.V."/>
            <person name="Robinson A.J."/>
            <person name="Andreopoulos B."/>
            <person name="LaButti K."/>
            <person name="Kuo A."/>
            <person name="Mondo S."/>
            <person name="Riley R."/>
            <person name="Otillar R."/>
            <person name="Haridas S."/>
            <person name="Lipzen A."/>
            <person name="Grimwood J."/>
            <person name="Schmutz J."/>
            <person name="Clum A."/>
            <person name="Reid I.D."/>
            <person name="Moisan M.C."/>
            <person name="Butler G."/>
            <person name="Nguyen T.T.M."/>
            <person name="Dewar K."/>
            <person name="Conant G."/>
            <person name="Drula E."/>
            <person name="Henrissat B."/>
            <person name="Hansel C."/>
            <person name="Singer S."/>
            <person name="Hutchinson M.I."/>
            <person name="de Vries R.P."/>
            <person name="Natvig D.O."/>
            <person name="Powell A.J."/>
            <person name="Tsang A."/>
            <person name="Grigoriev I.V."/>
        </authorList>
    </citation>
    <scope>NUCLEOTIDE SEQUENCE [LARGE SCALE GENOMIC DNA]</scope>
    <source>
        <strain evidence="1 2">ATCC 24622</strain>
    </source>
</reference>